<evidence type="ECO:0000313" key="2">
    <source>
        <dbReference type="EMBL" id="RGS88241.1"/>
    </source>
</evidence>
<evidence type="ECO:0000313" key="4">
    <source>
        <dbReference type="Proteomes" id="UP000460135"/>
    </source>
</evidence>
<sequence>MLTSKFCKRSPAPLPLLRSRGKECNRILSHFSVLTTPEEQAQRFLCYLRSNGRLLLKLSV</sequence>
<reference evidence="1 4" key="2">
    <citation type="journal article" date="2019" name="Nat. Med.">
        <title>A library of human gut bacterial isolates paired with longitudinal multiomics data enables mechanistic microbiome research.</title>
        <authorList>
            <person name="Poyet M."/>
            <person name="Groussin M."/>
            <person name="Gibbons S.M."/>
            <person name="Avila-Pacheco J."/>
            <person name="Jiang X."/>
            <person name="Kearney S.M."/>
            <person name="Perrotta A.R."/>
            <person name="Berdy B."/>
            <person name="Zhao S."/>
            <person name="Lieberman T.D."/>
            <person name="Swanson P.K."/>
            <person name="Smith M."/>
            <person name="Roesemann S."/>
            <person name="Alexander J.E."/>
            <person name="Rich S.A."/>
            <person name="Livny J."/>
            <person name="Vlamakis H."/>
            <person name="Clish C."/>
            <person name="Bullock K."/>
            <person name="Deik A."/>
            <person name="Scott J."/>
            <person name="Pierce K.A."/>
            <person name="Xavier R.J."/>
            <person name="Alm E.J."/>
        </authorList>
    </citation>
    <scope>NUCLEOTIDE SEQUENCE [LARGE SCALE GENOMIC DNA]</scope>
    <source>
        <strain evidence="1 4">BIOML-A183</strain>
    </source>
</reference>
<protein>
    <submittedName>
        <fullName evidence="2">Uncharacterized protein</fullName>
    </submittedName>
</protein>
<evidence type="ECO:0000313" key="1">
    <source>
        <dbReference type="EMBL" id="KAA3801814.1"/>
    </source>
</evidence>
<dbReference type="EMBL" id="QRVZ01000001">
    <property type="protein sequence ID" value="RGS88241.1"/>
    <property type="molecule type" value="Genomic_DNA"/>
</dbReference>
<comment type="caution">
    <text evidence="2">The sequence shown here is derived from an EMBL/GenBank/DDBJ whole genome shotgun (WGS) entry which is preliminary data.</text>
</comment>
<dbReference type="AlphaFoldDB" id="A0A395W785"/>
<name>A0A395W785_BACOV</name>
<dbReference type="Proteomes" id="UP000266492">
    <property type="component" value="Unassembled WGS sequence"/>
</dbReference>
<proteinExistence type="predicted"/>
<reference evidence="2 3" key="1">
    <citation type="submission" date="2018-08" db="EMBL/GenBank/DDBJ databases">
        <title>A genome reference for cultivated species of the human gut microbiota.</title>
        <authorList>
            <person name="Zou Y."/>
            <person name="Xue W."/>
            <person name="Luo G."/>
        </authorList>
    </citation>
    <scope>NUCLEOTIDE SEQUENCE [LARGE SCALE GENOMIC DNA]</scope>
    <source>
        <strain evidence="2 3">AF20-9LB</strain>
    </source>
</reference>
<dbReference type="EMBL" id="VWLX01000017">
    <property type="protein sequence ID" value="KAA3801814.1"/>
    <property type="molecule type" value="Genomic_DNA"/>
</dbReference>
<organism evidence="2 3">
    <name type="scientific">Bacteroides ovatus</name>
    <dbReference type="NCBI Taxonomy" id="28116"/>
    <lineage>
        <taxon>Bacteria</taxon>
        <taxon>Pseudomonadati</taxon>
        <taxon>Bacteroidota</taxon>
        <taxon>Bacteroidia</taxon>
        <taxon>Bacteroidales</taxon>
        <taxon>Bacteroidaceae</taxon>
        <taxon>Bacteroides</taxon>
    </lineage>
</organism>
<evidence type="ECO:0000313" key="3">
    <source>
        <dbReference type="Proteomes" id="UP000266492"/>
    </source>
</evidence>
<gene>
    <name evidence="2" type="ORF">DWX70_01580</name>
    <name evidence="1" type="ORF">F3F51_20315</name>
</gene>
<dbReference type="Proteomes" id="UP000460135">
    <property type="component" value="Unassembled WGS sequence"/>
</dbReference>
<accession>A0A395W785</accession>